<dbReference type="AlphaFoldDB" id="A0A543A7U6"/>
<gene>
    <name evidence="1" type="ORF">FB381_2494</name>
</gene>
<evidence type="ECO:0000313" key="1">
    <source>
        <dbReference type="EMBL" id="TQL68599.1"/>
    </source>
</evidence>
<dbReference type="RefSeq" id="WP_141780572.1">
    <property type="nucleotide sequence ID" value="NZ_VFOV01000001.1"/>
</dbReference>
<comment type="caution">
    <text evidence="1">The sequence shown here is derived from an EMBL/GenBank/DDBJ whole genome shotgun (WGS) entry which is preliminary data.</text>
</comment>
<dbReference type="Proteomes" id="UP000320209">
    <property type="component" value="Unassembled WGS sequence"/>
</dbReference>
<name>A0A543A7U6_9ACTN</name>
<reference evidence="1 2" key="1">
    <citation type="submission" date="2019-06" db="EMBL/GenBank/DDBJ databases">
        <title>Sequencing the genomes of 1000 actinobacteria strains.</title>
        <authorList>
            <person name="Klenk H.-P."/>
        </authorList>
    </citation>
    <scope>NUCLEOTIDE SEQUENCE [LARGE SCALE GENOMIC DNA]</scope>
    <source>
        <strain evidence="1 2">DSM 25218</strain>
    </source>
</reference>
<dbReference type="OrthoDB" id="3781280at2"/>
<evidence type="ECO:0000313" key="2">
    <source>
        <dbReference type="Proteomes" id="UP000320209"/>
    </source>
</evidence>
<protein>
    <submittedName>
        <fullName evidence="1">Uncharacterized protein</fullName>
    </submittedName>
</protein>
<proteinExistence type="predicted"/>
<keyword evidence="2" id="KW-1185">Reference proteome</keyword>
<dbReference type="EMBL" id="VFOV01000001">
    <property type="protein sequence ID" value="TQL68599.1"/>
    <property type="molecule type" value="Genomic_DNA"/>
</dbReference>
<organism evidence="1 2">
    <name type="scientific">Nocardioides albertanoniae</name>
    <dbReference type="NCBI Taxonomy" id="1175486"/>
    <lineage>
        <taxon>Bacteria</taxon>
        <taxon>Bacillati</taxon>
        <taxon>Actinomycetota</taxon>
        <taxon>Actinomycetes</taxon>
        <taxon>Propionibacteriales</taxon>
        <taxon>Nocardioidaceae</taxon>
        <taxon>Nocardioides</taxon>
    </lineage>
</organism>
<sequence>MATYAELLDVYLHDPGPESLRALREAILEAPNFRPDLEITELVGPPMAAGDYAAAVSAVHGLMPGAIFSPSAHAALSDAQRGLGNFEQAQREATLAQAALDSIISTGEGTEAEPWSVLRTSDAYDVVMASGKTPRSQVAVGKLDRIVCTDSTVWFFDTSTSPARA</sequence>
<accession>A0A543A7U6</accession>